<keyword evidence="2" id="KW-1185">Reference proteome</keyword>
<reference evidence="2" key="1">
    <citation type="submission" date="2017-04" db="EMBL/GenBank/DDBJ databases">
        <authorList>
            <person name="Varghese N."/>
            <person name="Submissions S."/>
        </authorList>
    </citation>
    <scope>NUCLEOTIDE SEQUENCE [LARGE SCALE GENOMIC DNA]</scope>
    <source>
        <strain evidence="2">RKEM611</strain>
    </source>
</reference>
<accession>A0A1Y6C821</accession>
<protein>
    <submittedName>
        <fullName evidence="1">Uncharacterized protein</fullName>
    </submittedName>
</protein>
<gene>
    <name evidence="1" type="ORF">SAMN06296036_112155</name>
</gene>
<dbReference type="Proteomes" id="UP000192907">
    <property type="component" value="Unassembled WGS sequence"/>
</dbReference>
<sequence length="133" mass="15065">MSCTSIQEEGLKIDDFSLTVLSPNSFRFNSTMTVEELPVLFIGDTIRVTPKCQNKNGVWINNGVQAFHIPSSIEAGEGIYANYLFVSSERLSFNQCEFKYWSFDLWYSEIVYKFVCVELMGNIVDGSCSKVSI</sequence>
<proteinExistence type="predicted"/>
<dbReference type="AlphaFoldDB" id="A0A1Y6C821"/>
<evidence type="ECO:0000313" key="1">
    <source>
        <dbReference type="EMBL" id="SMF41348.1"/>
    </source>
</evidence>
<organism evidence="1 2">
    <name type="scientific">Pseudobacteriovorax antillogorgiicola</name>
    <dbReference type="NCBI Taxonomy" id="1513793"/>
    <lineage>
        <taxon>Bacteria</taxon>
        <taxon>Pseudomonadati</taxon>
        <taxon>Bdellovibrionota</taxon>
        <taxon>Oligoflexia</taxon>
        <taxon>Oligoflexales</taxon>
        <taxon>Pseudobacteriovoracaceae</taxon>
        <taxon>Pseudobacteriovorax</taxon>
    </lineage>
</organism>
<dbReference type="EMBL" id="FWZT01000012">
    <property type="protein sequence ID" value="SMF41348.1"/>
    <property type="molecule type" value="Genomic_DNA"/>
</dbReference>
<evidence type="ECO:0000313" key="2">
    <source>
        <dbReference type="Proteomes" id="UP000192907"/>
    </source>
</evidence>
<name>A0A1Y6C821_9BACT</name>